<evidence type="ECO:0000256" key="3">
    <source>
        <dbReference type="ARBA" id="ARBA00012949"/>
    </source>
</evidence>
<dbReference type="SUPFAM" id="SSF49503">
    <property type="entry name" value="Cupredoxins"/>
    <property type="match status" value="1"/>
</dbReference>
<evidence type="ECO:0000313" key="19">
    <source>
        <dbReference type="Proteomes" id="UP000186914"/>
    </source>
</evidence>
<dbReference type="OrthoDB" id="27522at2157"/>
<evidence type="ECO:0000256" key="9">
    <source>
        <dbReference type="ARBA" id="ARBA00022982"/>
    </source>
</evidence>
<evidence type="ECO:0000256" key="5">
    <source>
        <dbReference type="ARBA" id="ARBA00022660"/>
    </source>
</evidence>
<dbReference type="GO" id="GO:0042773">
    <property type="term" value="P:ATP synthesis coupled electron transport"/>
    <property type="evidence" value="ECO:0007669"/>
    <property type="project" value="TreeGrafter"/>
</dbReference>
<dbReference type="InterPro" id="IPR002429">
    <property type="entry name" value="CcO_II-like_C"/>
</dbReference>
<comment type="similarity">
    <text evidence="2">Belongs to the cytochrome c oxidase subunit 2 family.</text>
</comment>
<keyword evidence="7" id="KW-0479">Metal-binding</keyword>
<evidence type="ECO:0000313" key="18">
    <source>
        <dbReference type="EMBL" id="SIQ91957.1"/>
    </source>
</evidence>
<evidence type="ECO:0000256" key="15">
    <source>
        <dbReference type="SAM" id="Phobius"/>
    </source>
</evidence>
<protein>
    <recommendedName>
        <fullName evidence="3">cytochrome-c oxidase</fullName>
        <ecNumber evidence="3">7.1.1.9</ecNumber>
    </recommendedName>
    <alternativeName>
        <fullName evidence="13">Cytochrome c oxidase polypeptide II</fullName>
    </alternativeName>
</protein>
<dbReference type="CDD" id="cd13914">
    <property type="entry name" value="CuRO_HCO_II_like_3"/>
    <property type="match status" value="1"/>
</dbReference>
<keyword evidence="4" id="KW-0813">Transport</keyword>
<feature type="domain" description="Cytochrome oxidase subunit II transmembrane region profile" evidence="17">
    <location>
        <begin position="17"/>
        <end position="111"/>
    </location>
</feature>
<keyword evidence="9" id="KW-0249">Electron transport</keyword>
<dbReference type="PANTHER" id="PTHR22888:SF9">
    <property type="entry name" value="CYTOCHROME C OXIDASE SUBUNIT 2"/>
    <property type="match status" value="1"/>
</dbReference>
<reference evidence="19" key="1">
    <citation type="submission" date="2017-01" db="EMBL/GenBank/DDBJ databases">
        <authorList>
            <person name="Varghese N."/>
            <person name="Submissions S."/>
        </authorList>
    </citation>
    <scope>NUCLEOTIDE SEQUENCE [LARGE SCALE GENOMIC DNA]</scope>
    <source>
        <strain evidence="19">CGMCC 1.7737</strain>
    </source>
</reference>
<evidence type="ECO:0000256" key="10">
    <source>
        <dbReference type="ARBA" id="ARBA00022989"/>
    </source>
</evidence>
<evidence type="ECO:0000256" key="4">
    <source>
        <dbReference type="ARBA" id="ARBA00022448"/>
    </source>
</evidence>
<dbReference type="RefSeq" id="WP_076428153.1">
    <property type="nucleotide sequence ID" value="NZ_FTNO01000001.1"/>
</dbReference>
<proteinExistence type="inferred from homology"/>
<dbReference type="PANTHER" id="PTHR22888">
    <property type="entry name" value="CYTOCHROME C OXIDASE, SUBUNIT II"/>
    <property type="match status" value="1"/>
</dbReference>
<evidence type="ECO:0000259" key="16">
    <source>
        <dbReference type="PROSITE" id="PS50857"/>
    </source>
</evidence>
<dbReference type="PROSITE" id="PS50857">
    <property type="entry name" value="COX2_CUA"/>
    <property type="match status" value="1"/>
</dbReference>
<dbReference type="Pfam" id="PF00116">
    <property type="entry name" value="COX2"/>
    <property type="match status" value="1"/>
</dbReference>
<dbReference type="GO" id="GO:0016491">
    <property type="term" value="F:oxidoreductase activity"/>
    <property type="evidence" value="ECO:0007669"/>
    <property type="project" value="InterPro"/>
</dbReference>
<keyword evidence="19" id="KW-1185">Reference proteome</keyword>
<comment type="subcellular location">
    <subcellularLocation>
        <location evidence="1">Membrane</location>
        <topology evidence="1">Multi-pass membrane protein</topology>
    </subcellularLocation>
</comment>
<evidence type="ECO:0000256" key="13">
    <source>
        <dbReference type="ARBA" id="ARBA00031389"/>
    </source>
</evidence>
<dbReference type="NCBIfam" id="TIGR02866">
    <property type="entry name" value="CoxB"/>
    <property type="match status" value="1"/>
</dbReference>
<sequence length="266" mass="28921">MDSKRIAFVSVFGAALLSAAVDPVLAQGYSSTTEELIRTLNTQLLYAAIPITVLVEGILIYTVWKFRNNDNPLPTKENRRLEITWTVATAIVLLFVGYASYGVMANEYVTTTPEDAQEMEGNAVEVEVVAEKYIWTFNYQGENVSTSGTMVIPEDRPVYLNVTSSDWLHALHVPELGLKQDAIPNQHNVIKTKATETGTYQLYCAEYCGVGHSNMLGEVQVVSQSEYQNWLQEQKQENSGGSGGNSSSGGNNSSSGGNATTTTASA</sequence>
<feature type="region of interest" description="Disordered" evidence="14">
    <location>
        <begin position="230"/>
        <end position="266"/>
    </location>
</feature>
<evidence type="ECO:0000256" key="12">
    <source>
        <dbReference type="ARBA" id="ARBA00023136"/>
    </source>
</evidence>
<keyword evidence="6 15" id="KW-0812">Transmembrane</keyword>
<feature type="transmembrane region" description="Helical" evidence="15">
    <location>
        <begin position="45"/>
        <end position="64"/>
    </location>
</feature>
<gene>
    <name evidence="18" type="ORF">SAMN05421858_0817</name>
</gene>
<evidence type="ECO:0000256" key="14">
    <source>
        <dbReference type="SAM" id="MobiDB-lite"/>
    </source>
</evidence>
<dbReference type="Gene3D" id="1.10.287.90">
    <property type="match status" value="1"/>
</dbReference>
<evidence type="ECO:0000259" key="17">
    <source>
        <dbReference type="PROSITE" id="PS50999"/>
    </source>
</evidence>
<evidence type="ECO:0000256" key="1">
    <source>
        <dbReference type="ARBA" id="ARBA00004141"/>
    </source>
</evidence>
<evidence type="ECO:0000256" key="2">
    <source>
        <dbReference type="ARBA" id="ARBA00007866"/>
    </source>
</evidence>
<evidence type="ECO:0000256" key="6">
    <source>
        <dbReference type="ARBA" id="ARBA00022692"/>
    </source>
</evidence>
<keyword evidence="8" id="KW-1278">Translocase</keyword>
<dbReference type="EMBL" id="FTNO01000001">
    <property type="protein sequence ID" value="SIQ91957.1"/>
    <property type="molecule type" value="Genomic_DNA"/>
</dbReference>
<dbReference type="InterPro" id="IPR008972">
    <property type="entry name" value="Cupredoxin"/>
</dbReference>
<feature type="transmembrane region" description="Helical" evidence="15">
    <location>
        <begin position="85"/>
        <end position="104"/>
    </location>
</feature>
<evidence type="ECO:0000256" key="11">
    <source>
        <dbReference type="ARBA" id="ARBA00023008"/>
    </source>
</evidence>
<dbReference type="EC" id="7.1.1.9" evidence="3"/>
<dbReference type="InterPro" id="IPR014222">
    <property type="entry name" value="Cyt_c_oxidase_su2"/>
</dbReference>
<dbReference type="InterPro" id="IPR011759">
    <property type="entry name" value="Cyt_c_oxidase_su2_TM_dom"/>
</dbReference>
<dbReference type="Pfam" id="PF02790">
    <property type="entry name" value="COX2_TM"/>
    <property type="match status" value="1"/>
</dbReference>
<dbReference type="Gene3D" id="2.60.40.420">
    <property type="entry name" value="Cupredoxins - blue copper proteins"/>
    <property type="match status" value="1"/>
</dbReference>
<dbReference type="GO" id="GO:0005507">
    <property type="term" value="F:copper ion binding"/>
    <property type="evidence" value="ECO:0007669"/>
    <property type="project" value="InterPro"/>
</dbReference>
<dbReference type="SUPFAM" id="SSF81464">
    <property type="entry name" value="Cytochrome c oxidase subunit II-like, transmembrane region"/>
    <property type="match status" value="1"/>
</dbReference>
<keyword evidence="5" id="KW-0679">Respiratory chain</keyword>
<dbReference type="AlphaFoldDB" id="A0A1N6WPK3"/>
<feature type="compositionally biased region" description="Low complexity" evidence="14">
    <location>
        <begin position="248"/>
        <end position="258"/>
    </location>
</feature>
<organism evidence="18 19">
    <name type="scientific">Haladaptatus litoreus</name>
    <dbReference type="NCBI Taxonomy" id="553468"/>
    <lineage>
        <taxon>Archaea</taxon>
        <taxon>Methanobacteriati</taxon>
        <taxon>Methanobacteriota</taxon>
        <taxon>Stenosarchaea group</taxon>
        <taxon>Halobacteria</taxon>
        <taxon>Halobacteriales</taxon>
        <taxon>Haladaptataceae</taxon>
        <taxon>Haladaptatus</taxon>
    </lineage>
</organism>
<dbReference type="InterPro" id="IPR045187">
    <property type="entry name" value="CcO_II"/>
</dbReference>
<feature type="domain" description="Cytochrome oxidase subunit II copper A binding" evidence="16">
    <location>
        <begin position="121"/>
        <end position="233"/>
    </location>
</feature>
<dbReference type="PRINTS" id="PR01166">
    <property type="entry name" value="CYCOXIDASEII"/>
</dbReference>
<dbReference type="GO" id="GO:0016020">
    <property type="term" value="C:membrane"/>
    <property type="evidence" value="ECO:0007669"/>
    <property type="project" value="UniProtKB-SubCell"/>
</dbReference>
<accession>A0A1N6WPK3</accession>
<keyword evidence="10 15" id="KW-1133">Transmembrane helix</keyword>
<evidence type="ECO:0000256" key="7">
    <source>
        <dbReference type="ARBA" id="ARBA00022723"/>
    </source>
</evidence>
<evidence type="ECO:0000256" key="8">
    <source>
        <dbReference type="ARBA" id="ARBA00022967"/>
    </source>
</evidence>
<name>A0A1N6WPK3_9EURY</name>
<dbReference type="PROSITE" id="PS50999">
    <property type="entry name" value="COX2_TM"/>
    <property type="match status" value="1"/>
</dbReference>
<dbReference type="InterPro" id="IPR036257">
    <property type="entry name" value="Cyt_c_oxidase_su2_TM_sf"/>
</dbReference>
<dbReference type="Proteomes" id="UP000186914">
    <property type="component" value="Unassembled WGS sequence"/>
</dbReference>
<dbReference type="GO" id="GO:0004129">
    <property type="term" value="F:cytochrome-c oxidase activity"/>
    <property type="evidence" value="ECO:0007669"/>
    <property type="project" value="UniProtKB-EC"/>
</dbReference>
<keyword evidence="12 15" id="KW-0472">Membrane</keyword>
<keyword evidence="11" id="KW-0186">Copper</keyword>